<accession>A0A433L7R6</accession>
<dbReference type="OrthoDB" id="8455288at2"/>
<dbReference type="Gene3D" id="1.10.238.160">
    <property type="match status" value="1"/>
</dbReference>
<dbReference type="InterPro" id="IPR052931">
    <property type="entry name" value="Prophage_regulatory_activator"/>
</dbReference>
<evidence type="ECO:0000259" key="2">
    <source>
        <dbReference type="PROSITE" id="PS50930"/>
    </source>
</evidence>
<evidence type="ECO:0000256" key="1">
    <source>
        <dbReference type="ARBA" id="ARBA00023012"/>
    </source>
</evidence>
<dbReference type="InterPro" id="IPR007492">
    <property type="entry name" value="LytTR_DNA-bd_dom"/>
</dbReference>
<sequence>MNEITAPITVLRMRQLRQKLSISRSSIYEKINPRSPRYDATFPKPIKLGAAAVGWVESEVDQWIMNGASVL</sequence>
<dbReference type="PROSITE" id="PS50930">
    <property type="entry name" value="HTH_LYTTR"/>
    <property type="match status" value="1"/>
</dbReference>
<proteinExistence type="predicted"/>
<evidence type="ECO:0000313" key="4">
    <source>
        <dbReference type="Proteomes" id="UP000286912"/>
    </source>
</evidence>
<organism evidence="3 4">
    <name type="scientific">Vreelandella populi</name>
    <dbReference type="NCBI Taxonomy" id="2498858"/>
    <lineage>
        <taxon>Bacteria</taxon>
        <taxon>Pseudomonadati</taxon>
        <taxon>Pseudomonadota</taxon>
        <taxon>Gammaproteobacteria</taxon>
        <taxon>Oceanospirillales</taxon>
        <taxon>Halomonadaceae</taxon>
        <taxon>Vreelandella</taxon>
    </lineage>
</organism>
<dbReference type="AlphaFoldDB" id="A0A433L7R6"/>
<keyword evidence="4" id="KW-1185">Reference proteome</keyword>
<protein>
    <submittedName>
        <fullName evidence="3">AlpA family phage regulatory protein</fullName>
    </submittedName>
</protein>
<dbReference type="PANTHER" id="PTHR36154:SF1">
    <property type="entry name" value="DNA-BINDING TRANSCRIPTIONAL ACTIVATOR ALPA"/>
    <property type="match status" value="1"/>
</dbReference>
<dbReference type="InterPro" id="IPR010260">
    <property type="entry name" value="AlpA"/>
</dbReference>
<evidence type="ECO:0000313" key="3">
    <source>
        <dbReference type="EMBL" id="RUR43431.1"/>
    </source>
</evidence>
<dbReference type="Pfam" id="PF05930">
    <property type="entry name" value="Phage_AlpA"/>
    <property type="match status" value="1"/>
</dbReference>
<name>A0A433L7R6_9GAMM</name>
<dbReference type="GO" id="GO:0003677">
    <property type="term" value="F:DNA binding"/>
    <property type="evidence" value="ECO:0007669"/>
    <property type="project" value="InterPro"/>
</dbReference>
<comment type="caution">
    <text evidence="3">The sequence shown here is derived from an EMBL/GenBank/DDBJ whole genome shotgun (WGS) entry which is preliminary data.</text>
</comment>
<reference evidence="3 4" key="1">
    <citation type="submission" date="2018-12" db="EMBL/GenBank/DDBJ databases">
        <title>three novel Halomonas strain isolated from plants.</title>
        <authorList>
            <person name="Sun C."/>
        </authorList>
    </citation>
    <scope>NUCLEOTIDE SEQUENCE [LARGE SCALE GENOMIC DNA]</scope>
    <source>
        <strain evidence="3 4">RC</strain>
    </source>
</reference>
<dbReference type="GO" id="GO:0000160">
    <property type="term" value="P:phosphorelay signal transduction system"/>
    <property type="evidence" value="ECO:0007669"/>
    <property type="project" value="UniProtKB-KW"/>
</dbReference>
<keyword evidence="1" id="KW-0902">Two-component regulatory system</keyword>
<gene>
    <name evidence="3" type="ORF">ELY37_17150</name>
</gene>
<dbReference type="PANTHER" id="PTHR36154">
    <property type="entry name" value="DNA-BINDING TRANSCRIPTIONAL ACTIVATOR ALPA"/>
    <property type="match status" value="1"/>
</dbReference>
<dbReference type="RefSeq" id="WP_126982014.1">
    <property type="nucleotide sequence ID" value="NZ_RZHD01000010.1"/>
</dbReference>
<dbReference type="Proteomes" id="UP000286912">
    <property type="component" value="Unassembled WGS sequence"/>
</dbReference>
<dbReference type="EMBL" id="RZHD01000010">
    <property type="protein sequence ID" value="RUR43431.1"/>
    <property type="molecule type" value="Genomic_DNA"/>
</dbReference>
<feature type="domain" description="HTH LytTR-type" evidence="2">
    <location>
        <begin position="1"/>
        <end position="22"/>
    </location>
</feature>